<sequence>MDGFDMIIKRATLAFTMAIAGMSIAAAPAQAETNAVPAVGAIDMSKVASPAAEGDDTQFTELFARWENPSQPAAAVARPQVSVPSRMPLEDARMTSDYGMRTHPVLKRRLGHKGVDLAAPTGTPIYATADGFVSKAERFSSYGNFVSIEHGARIQTRYAHMSRIAVADGTWVEKGDLIGYVGSTGRSTGPHLHYEVRIDGQAVNPVPYMVESEAQRAFALAMGDGGQGGHDEE</sequence>
<dbReference type="SUPFAM" id="SSF51261">
    <property type="entry name" value="Duplicated hybrid motif"/>
    <property type="match status" value="1"/>
</dbReference>
<feature type="chain" id="PRO_5045463229" evidence="2">
    <location>
        <begin position="32"/>
        <end position="233"/>
    </location>
</feature>
<reference evidence="4 5" key="1">
    <citation type="submission" date="2021-08" db="EMBL/GenBank/DDBJ databases">
        <title>Comparative Genomics Analysis of the Genus Qipengyuania Reveals Extensive Genetic Diversity and Metabolic Versatility, Including the Description of Fifteen Novel Species.</title>
        <authorList>
            <person name="Liu Y."/>
        </authorList>
    </citation>
    <scope>NUCLEOTIDE SEQUENCE [LARGE SCALE GENOMIC DNA]</scope>
    <source>
        <strain evidence="4 5">1NDH13</strain>
    </source>
</reference>
<evidence type="ECO:0000256" key="1">
    <source>
        <dbReference type="ARBA" id="ARBA00022729"/>
    </source>
</evidence>
<protein>
    <submittedName>
        <fullName evidence="4">M23 family metallopeptidase</fullName>
    </submittedName>
</protein>
<evidence type="ECO:0000313" key="4">
    <source>
        <dbReference type="EMBL" id="QZD90931.1"/>
    </source>
</evidence>
<keyword evidence="5" id="KW-1185">Reference proteome</keyword>
<dbReference type="PANTHER" id="PTHR21666:SF289">
    <property type="entry name" value="L-ALA--D-GLU ENDOPEPTIDASE"/>
    <property type="match status" value="1"/>
</dbReference>
<feature type="signal peptide" evidence="2">
    <location>
        <begin position="1"/>
        <end position="31"/>
    </location>
</feature>
<dbReference type="EMBL" id="CP081295">
    <property type="protein sequence ID" value="QZD90931.1"/>
    <property type="molecule type" value="Genomic_DNA"/>
</dbReference>
<dbReference type="Proteomes" id="UP000824281">
    <property type="component" value="Chromosome"/>
</dbReference>
<keyword evidence="1 2" id="KW-0732">Signal</keyword>
<proteinExistence type="predicted"/>
<evidence type="ECO:0000256" key="2">
    <source>
        <dbReference type="SAM" id="SignalP"/>
    </source>
</evidence>
<evidence type="ECO:0000313" key="5">
    <source>
        <dbReference type="Proteomes" id="UP000824281"/>
    </source>
</evidence>
<name>A0ABX8ZQA5_9SPHN</name>
<organism evidence="4 5">
    <name type="scientific">Qipengyuania aurantiaca</name>
    <dbReference type="NCBI Taxonomy" id="2867233"/>
    <lineage>
        <taxon>Bacteria</taxon>
        <taxon>Pseudomonadati</taxon>
        <taxon>Pseudomonadota</taxon>
        <taxon>Alphaproteobacteria</taxon>
        <taxon>Sphingomonadales</taxon>
        <taxon>Erythrobacteraceae</taxon>
        <taxon>Qipengyuania</taxon>
    </lineage>
</organism>
<feature type="domain" description="M23ase beta-sheet core" evidence="3">
    <location>
        <begin position="112"/>
        <end position="205"/>
    </location>
</feature>
<gene>
    <name evidence="4" type="ORF">K3148_05985</name>
</gene>
<dbReference type="Pfam" id="PF01551">
    <property type="entry name" value="Peptidase_M23"/>
    <property type="match status" value="1"/>
</dbReference>
<accession>A0ABX8ZQA5</accession>
<dbReference type="PANTHER" id="PTHR21666">
    <property type="entry name" value="PEPTIDASE-RELATED"/>
    <property type="match status" value="1"/>
</dbReference>
<dbReference type="CDD" id="cd12797">
    <property type="entry name" value="M23_peptidase"/>
    <property type="match status" value="1"/>
</dbReference>
<dbReference type="InterPro" id="IPR011055">
    <property type="entry name" value="Dup_hybrid_motif"/>
</dbReference>
<dbReference type="Gene3D" id="2.70.70.10">
    <property type="entry name" value="Glucose Permease (Domain IIA)"/>
    <property type="match status" value="1"/>
</dbReference>
<evidence type="ECO:0000259" key="3">
    <source>
        <dbReference type="Pfam" id="PF01551"/>
    </source>
</evidence>
<dbReference type="InterPro" id="IPR050570">
    <property type="entry name" value="Cell_wall_metabolism_enzyme"/>
</dbReference>
<dbReference type="InterPro" id="IPR016047">
    <property type="entry name" value="M23ase_b-sheet_dom"/>
</dbReference>